<dbReference type="Proteomes" id="UP000799778">
    <property type="component" value="Unassembled WGS sequence"/>
</dbReference>
<evidence type="ECO:0000256" key="1">
    <source>
        <dbReference type="ARBA" id="ARBA00006484"/>
    </source>
</evidence>
<dbReference type="Pfam" id="PF00106">
    <property type="entry name" value="adh_short"/>
    <property type="match status" value="1"/>
</dbReference>
<dbReference type="GeneID" id="54287685"/>
<organism evidence="4 5">
    <name type="scientific">Aaosphaeria arxii CBS 175.79</name>
    <dbReference type="NCBI Taxonomy" id="1450172"/>
    <lineage>
        <taxon>Eukaryota</taxon>
        <taxon>Fungi</taxon>
        <taxon>Dikarya</taxon>
        <taxon>Ascomycota</taxon>
        <taxon>Pezizomycotina</taxon>
        <taxon>Dothideomycetes</taxon>
        <taxon>Pleosporomycetidae</taxon>
        <taxon>Pleosporales</taxon>
        <taxon>Pleosporales incertae sedis</taxon>
        <taxon>Aaosphaeria</taxon>
    </lineage>
</organism>
<dbReference type="GO" id="GO:0016491">
    <property type="term" value="F:oxidoreductase activity"/>
    <property type="evidence" value="ECO:0007669"/>
    <property type="project" value="UniProtKB-KW"/>
</dbReference>
<dbReference type="PRINTS" id="PR00081">
    <property type="entry name" value="GDHRDH"/>
</dbReference>
<gene>
    <name evidence="4" type="ORF">BU24DRAFT_439175</name>
</gene>
<dbReference type="InterPro" id="IPR002347">
    <property type="entry name" value="SDR_fam"/>
</dbReference>
<evidence type="ECO:0000256" key="2">
    <source>
        <dbReference type="ARBA" id="ARBA00022857"/>
    </source>
</evidence>
<dbReference type="OrthoDB" id="191139at2759"/>
<keyword evidence="3" id="KW-0560">Oxidoreductase</keyword>
<name>A0A6A5XZE4_9PLEO</name>
<dbReference type="InterPro" id="IPR036291">
    <property type="entry name" value="NAD(P)-bd_dom_sf"/>
</dbReference>
<evidence type="ECO:0000313" key="4">
    <source>
        <dbReference type="EMBL" id="KAF2018665.1"/>
    </source>
</evidence>
<sequence>MGATFSAFRDQSFRIPAPRFTEKDLPDQTGKVHIVTGGYTGIGLSLTTILYAKNATIYIAGRDAQKAKNAIHTLQTSHPNSTGCLKFLSLDLADLSTIKGSAEEFLRRESRLDVLVNNAGVMAPPIGSKSAQGHDLQTATNVYGPWLFTYFLLPLLEKTAKEAENKGAVRVIWAASLAVELAAPPGGLEFDDQTGLVKGDLTNEALYGQSKVGNVLLGKETAKRFGGSGVVSASFNPGNLESELNRHATWTMKLIGWVLTYPVLMGAYTELFAGWSPEITPENNGCYVIPWGRLGGIVNPGVNKGIESGHGEKLWNVCERVCGEYM</sequence>
<keyword evidence="2" id="KW-0521">NADP</keyword>
<comment type="similarity">
    <text evidence="1">Belongs to the short-chain dehydrogenases/reductases (SDR) family.</text>
</comment>
<dbReference type="SUPFAM" id="SSF51735">
    <property type="entry name" value="NAD(P)-binding Rossmann-fold domains"/>
    <property type="match status" value="1"/>
</dbReference>
<evidence type="ECO:0000256" key="3">
    <source>
        <dbReference type="ARBA" id="ARBA00023002"/>
    </source>
</evidence>
<proteinExistence type="inferred from homology"/>
<reference evidence="4" key="1">
    <citation type="journal article" date="2020" name="Stud. Mycol.">
        <title>101 Dothideomycetes genomes: a test case for predicting lifestyles and emergence of pathogens.</title>
        <authorList>
            <person name="Haridas S."/>
            <person name="Albert R."/>
            <person name="Binder M."/>
            <person name="Bloem J."/>
            <person name="Labutti K."/>
            <person name="Salamov A."/>
            <person name="Andreopoulos B."/>
            <person name="Baker S."/>
            <person name="Barry K."/>
            <person name="Bills G."/>
            <person name="Bluhm B."/>
            <person name="Cannon C."/>
            <person name="Castanera R."/>
            <person name="Culley D."/>
            <person name="Daum C."/>
            <person name="Ezra D."/>
            <person name="Gonzalez J."/>
            <person name="Henrissat B."/>
            <person name="Kuo A."/>
            <person name="Liang C."/>
            <person name="Lipzen A."/>
            <person name="Lutzoni F."/>
            <person name="Magnuson J."/>
            <person name="Mondo S."/>
            <person name="Nolan M."/>
            <person name="Ohm R."/>
            <person name="Pangilinan J."/>
            <person name="Park H.-J."/>
            <person name="Ramirez L."/>
            <person name="Alfaro M."/>
            <person name="Sun H."/>
            <person name="Tritt A."/>
            <person name="Yoshinaga Y."/>
            <person name="Zwiers L.-H."/>
            <person name="Turgeon B."/>
            <person name="Goodwin S."/>
            <person name="Spatafora J."/>
            <person name="Crous P."/>
            <person name="Grigoriev I."/>
        </authorList>
    </citation>
    <scope>NUCLEOTIDE SEQUENCE</scope>
    <source>
        <strain evidence="4">CBS 175.79</strain>
    </source>
</reference>
<dbReference type="PANTHER" id="PTHR24320">
    <property type="entry name" value="RETINOL DEHYDROGENASE"/>
    <property type="match status" value="1"/>
</dbReference>
<dbReference type="EMBL" id="ML978067">
    <property type="protein sequence ID" value="KAF2018665.1"/>
    <property type="molecule type" value="Genomic_DNA"/>
</dbReference>
<keyword evidence="5" id="KW-1185">Reference proteome</keyword>
<dbReference type="RefSeq" id="XP_033387004.1">
    <property type="nucleotide sequence ID" value="XM_033530288.1"/>
</dbReference>
<protein>
    <submittedName>
        <fullName evidence="4">NAD(P)-binding protein</fullName>
    </submittedName>
</protein>
<accession>A0A6A5XZE4</accession>
<evidence type="ECO:0000313" key="5">
    <source>
        <dbReference type="Proteomes" id="UP000799778"/>
    </source>
</evidence>
<dbReference type="PANTHER" id="PTHR24320:SF236">
    <property type="entry name" value="SHORT-CHAIN DEHYDROGENASE-RELATED"/>
    <property type="match status" value="1"/>
</dbReference>
<dbReference type="AlphaFoldDB" id="A0A6A5XZE4"/>
<dbReference type="Gene3D" id="3.40.50.720">
    <property type="entry name" value="NAD(P)-binding Rossmann-like Domain"/>
    <property type="match status" value="1"/>
</dbReference>